<dbReference type="Proteomes" id="UP000824258">
    <property type="component" value="Unassembled WGS sequence"/>
</dbReference>
<keyword evidence="4 5" id="KW-0460">Magnesium</keyword>
<evidence type="ECO:0000256" key="4">
    <source>
        <dbReference type="ARBA" id="ARBA00022842"/>
    </source>
</evidence>
<dbReference type="AlphaFoldDB" id="A0A9D1D6S8"/>
<dbReference type="InterPro" id="IPR000760">
    <property type="entry name" value="Inositol_monophosphatase-like"/>
</dbReference>
<comment type="caution">
    <text evidence="7">The sequence shown here is derived from an EMBL/GenBank/DDBJ whole genome shotgun (WGS) entry which is preliminary data.</text>
</comment>
<evidence type="ECO:0000256" key="6">
    <source>
        <dbReference type="RuleBase" id="RU364068"/>
    </source>
</evidence>
<dbReference type="EC" id="3.1.3.25" evidence="6"/>
<sequence>MDSSVLAQVIAAVKEAGRLLTDPNTVAEIRAKSVTDYVTNVDVAVQTQLKAKLAALTPDVQFMGEEQDNAGLDPHGAIWILDPVDGTTNLIHNFHFSAISLALYQGGQVVFGVVYHPYSDSCFTATRGGGSFLNGQPISVSNAAQLSQCLASVGTVPGRRDLGETAFRQLWTLYNACQDVRRMGCASLDLSFVACGRQDLYVEPALKPWDYAAGLLLVEEAGGKVTQPDGSPVTLLEGCGVLASNGHVHQQALEALQL</sequence>
<feature type="binding site" evidence="5">
    <location>
        <position position="85"/>
    </location>
    <ligand>
        <name>Mg(2+)</name>
        <dbReference type="ChEBI" id="CHEBI:18420"/>
        <label>1</label>
        <note>catalytic</note>
    </ligand>
</feature>
<dbReference type="GO" id="GO:0007165">
    <property type="term" value="P:signal transduction"/>
    <property type="evidence" value="ECO:0007669"/>
    <property type="project" value="TreeGrafter"/>
</dbReference>
<dbReference type="PROSITE" id="PS00630">
    <property type="entry name" value="IMP_2"/>
    <property type="match status" value="1"/>
</dbReference>
<keyword evidence="3 5" id="KW-0479">Metal-binding</keyword>
<keyword evidence="6" id="KW-0378">Hydrolase</keyword>
<name>A0A9D1D6S8_9FIRM</name>
<accession>A0A9D1D6S8</accession>
<dbReference type="GO" id="GO:0008934">
    <property type="term" value="F:inositol monophosphate 1-phosphatase activity"/>
    <property type="evidence" value="ECO:0007669"/>
    <property type="project" value="InterPro"/>
</dbReference>
<comment type="catalytic activity">
    <reaction evidence="1 6">
        <text>a myo-inositol phosphate + H2O = myo-inositol + phosphate</text>
        <dbReference type="Rhea" id="RHEA:24056"/>
        <dbReference type="ChEBI" id="CHEBI:15377"/>
        <dbReference type="ChEBI" id="CHEBI:17268"/>
        <dbReference type="ChEBI" id="CHEBI:43474"/>
        <dbReference type="ChEBI" id="CHEBI:84139"/>
        <dbReference type="EC" id="3.1.3.25"/>
    </reaction>
</comment>
<dbReference type="PRINTS" id="PR00377">
    <property type="entry name" value="IMPHPHTASES"/>
</dbReference>
<dbReference type="Gene3D" id="3.30.540.10">
    <property type="entry name" value="Fructose-1,6-Bisphosphatase, subunit A, domain 1"/>
    <property type="match status" value="1"/>
</dbReference>
<dbReference type="GO" id="GO:0006020">
    <property type="term" value="P:inositol metabolic process"/>
    <property type="evidence" value="ECO:0007669"/>
    <property type="project" value="TreeGrafter"/>
</dbReference>
<dbReference type="GO" id="GO:0046854">
    <property type="term" value="P:phosphatidylinositol phosphate biosynthetic process"/>
    <property type="evidence" value="ECO:0007669"/>
    <property type="project" value="InterPro"/>
</dbReference>
<organism evidence="7 8">
    <name type="scientific">Candidatus Avoscillospira stercoripullorum</name>
    <dbReference type="NCBI Taxonomy" id="2840709"/>
    <lineage>
        <taxon>Bacteria</taxon>
        <taxon>Bacillati</taxon>
        <taxon>Bacillota</taxon>
        <taxon>Clostridia</taxon>
        <taxon>Eubacteriales</taxon>
        <taxon>Oscillospiraceae</taxon>
        <taxon>Oscillospiraceae incertae sedis</taxon>
        <taxon>Candidatus Avoscillospira</taxon>
    </lineage>
</organism>
<evidence type="ECO:0000256" key="5">
    <source>
        <dbReference type="PIRSR" id="PIRSR600760-2"/>
    </source>
</evidence>
<feature type="binding site" evidence="5">
    <location>
        <position position="210"/>
    </location>
    <ligand>
        <name>Mg(2+)</name>
        <dbReference type="ChEBI" id="CHEBI:18420"/>
        <label>1</label>
        <note>catalytic</note>
    </ligand>
</feature>
<dbReference type="EMBL" id="DVGD01000079">
    <property type="protein sequence ID" value="HIR09327.1"/>
    <property type="molecule type" value="Genomic_DNA"/>
</dbReference>
<evidence type="ECO:0000313" key="8">
    <source>
        <dbReference type="Proteomes" id="UP000824258"/>
    </source>
</evidence>
<comment type="cofactor">
    <cofactor evidence="2 5 6">
        <name>Mg(2+)</name>
        <dbReference type="ChEBI" id="CHEBI:18420"/>
    </cofactor>
</comment>
<dbReference type="InterPro" id="IPR033942">
    <property type="entry name" value="IMPase"/>
</dbReference>
<feature type="binding site" evidence="5">
    <location>
        <position position="65"/>
    </location>
    <ligand>
        <name>Mg(2+)</name>
        <dbReference type="ChEBI" id="CHEBI:18420"/>
        <label>1</label>
        <note>catalytic</note>
    </ligand>
</feature>
<dbReference type="PANTHER" id="PTHR20854">
    <property type="entry name" value="INOSITOL MONOPHOSPHATASE"/>
    <property type="match status" value="1"/>
</dbReference>
<reference evidence="7" key="2">
    <citation type="journal article" date="2021" name="PeerJ">
        <title>Extensive microbial diversity within the chicken gut microbiome revealed by metagenomics and culture.</title>
        <authorList>
            <person name="Gilroy R."/>
            <person name="Ravi A."/>
            <person name="Getino M."/>
            <person name="Pursley I."/>
            <person name="Horton D.L."/>
            <person name="Alikhan N.F."/>
            <person name="Baker D."/>
            <person name="Gharbi K."/>
            <person name="Hall N."/>
            <person name="Watson M."/>
            <person name="Adriaenssens E.M."/>
            <person name="Foster-Nyarko E."/>
            <person name="Jarju S."/>
            <person name="Secka A."/>
            <person name="Antonio M."/>
            <person name="Oren A."/>
            <person name="Chaudhuri R.R."/>
            <person name="La Ragione R."/>
            <person name="Hildebrand F."/>
            <person name="Pallen M.J."/>
        </authorList>
    </citation>
    <scope>NUCLEOTIDE SEQUENCE</scope>
    <source>
        <strain evidence="7">ChiHjej9B8-7071</strain>
    </source>
</reference>
<evidence type="ECO:0000313" key="7">
    <source>
        <dbReference type="EMBL" id="HIR09327.1"/>
    </source>
</evidence>
<dbReference type="Gene3D" id="3.40.190.80">
    <property type="match status" value="1"/>
</dbReference>
<reference evidence="7" key="1">
    <citation type="submission" date="2020-10" db="EMBL/GenBank/DDBJ databases">
        <authorList>
            <person name="Gilroy R."/>
        </authorList>
    </citation>
    <scope>NUCLEOTIDE SEQUENCE</scope>
    <source>
        <strain evidence="7">ChiHjej9B8-7071</strain>
    </source>
</reference>
<dbReference type="GO" id="GO:0046872">
    <property type="term" value="F:metal ion binding"/>
    <property type="evidence" value="ECO:0007669"/>
    <property type="project" value="UniProtKB-KW"/>
</dbReference>
<dbReference type="SUPFAM" id="SSF56655">
    <property type="entry name" value="Carbohydrate phosphatase"/>
    <property type="match status" value="1"/>
</dbReference>
<comment type="similarity">
    <text evidence="6">Belongs to the inositol monophosphatase superfamily.</text>
</comment>
<dbReference type="InterPro" id="IPR020550">
    <property type="entry name" value="Inositol_monophosphatase_CS"/>
</dbReference>
<dbReference type="CDD" id="cd01639">
    <property type="entry name" value="IMPase"/>
    <property type="match status" value="1"/>
</dbReference>
<evidence type="ECO:0000256" key="3">
    <source>
        <dbReference type="ARBA" id="ARBA00022723"/>
    </source>
</evidence>
<dbReference type="PANTHER" id="PTHR20854:SF4">
    <property type="entry name" value="INOSITOL-1-MONOPHOSPHATASE-RELATED"/>
    <property type="match status" value="1"/>
</dbReference>
<dbReference type="Pfam" id="PF00459">
    <property type="entry name" value="Inositol_P"/>
    <property type="match status" value="1"/>
</dbReference>
<proteinExistence type="inferred from homology"/>
<evidence type="ECO:0000256" key="2">
    <source>
        <dbReference type="ARBA" id="ARBA00001946"/>
    </source>
</evidence>
<gene>
    <name evidence="7" type="ORF">IAA70_02865</name>
</gene>
<feature type="binding site" evidence="5">
    <location>
        <position position="82"/>
    </location>
    <ligand>
        <name>Mg(2+)</name>
        <dbReference type="ChEBI" id="CHEBI:18420"/>
        <label>1</label>
        <note>catalytic</note>
    </ligand>
</feature>
<evidence type="ECO:0000256" key="1">
    <source>
        <dbReference type="ARBA" id="ARBA00001033"/>
    </source>
</evidence>
<protein>
    <recommendedName>
        <fullName evidence="6">Inositol-1-monophosphatase</fullName>
        <ecNumber evidence="6">3.1.3.25</ecNumber>
    </recommendedName>
</protein>